<organism evidence="1 2">
    <name type="scientific">Candidatus Vogelbacteria bacterium RIFOXYD1_FULL_46_19</name>
    <dbReference type="NCBI Taxonomy" id="1802439"/>
    <lineage>
        <taxon>Bacteria</taxon>
        <taxon>Candidatus Vogeliibacteriota</taxon>
    </lineage>
</organism>
<sequence length="90" mass="10200">MKRELYAVYEKDGQLVKFQGNTWASSERQAVNNVVYRRGGKIPADRRPLLFGQVIEGAGTKVGSRRPTIRKHSWPQLESFLGFQLLLPGV</sequence>
<reference evidence="1 2" key="1">
    <citation type="journal article" date="2016" name="Nat. Commun.">
        <title>Thousands of microbial genomes shed light on interconnected biogeochemical processes in an aquifer system.</title>
        <authorList>
            <person name="Anantharaman K."/>
            <person name="Brown C.T."/>
            <person name="Hug L.A."/>
            <person name="Sharon I."/>
            <person name="Castelle C.J."/>
            <person name="Probst A.J."/>
            <person name="Thomas B.C."/>
            <person name="Singh A."/>
            <person name="Wilkins M.J."/>
            <person name="Karaoz U."/>
            <person name="Brodie E.L."/>
            <person name="Williams K.H."/>
            <person name="Hubbard S.S."/>
            <person name="Banfield J.F."/>
        </authorList>
    </citation>
    <scope>NUCLEOTIDE SEQUENCE [LARGE SCALE GENOMIC DNA]</scope>
</reference>
<evidence type="ECO:0000313" key="2">
    <source>
        <dbReference type="Proteomes" id="UP000177838"/>
    </source>
</evidence>
<dbReference type="EMBL" id="MHTK01000002">
    <property type="protein sequence ID" value="OHA60090.1"/>
    <property type="molecule type" value="Genomic_DNA"/>
</dbReference>
<dbReference type="Proteomes" id="UP000177838">
    <property type="component" value="Unassembled WGS sequence"/>
</dbReference>
<accession>A0A1G2QHM8</accession>
<protein>
    <submittedName>
        <fullName evidence="1">Uncharacterized protein</fullName>
    </submittedName>
</protein>
<evidence type="ECO:0000313" key="1">
    <source>
        <dbReference type="EMBL" id="OHA60090.1"/>
    </source>
</evidence>
<name>A0A1G2QHM8_9BACT</name>
<proteinExistence type="predicted"/>
<gene>
    <name evidence="1" type="ORF">A2589_00170</name>
</gene>
<dbReference type="AlphaFoldDB" id="A0A1G2QHM8"/>
<comment type="caution">
    <text evidence="1">The sequence shown here is derived from an EMBL/GenBank/DDBJ whole genome shotgun (WGS) entry which is preliminary data.</text>
</comment>